<dbReference type="EMBL" id="MU620900">
    <property type="protein sequence ID" value="KAI8582522.1"/>
    <property type="molecule type" value="Genomic_DNA"/>
</dbReference>
<evidence type="ECO:0000313" key="2">
    <source>
        <dbReference type="EMBL" id="KAI8582522.1"/>
    </source>
</evidence>
<reference evidence="2" key="2">
    <citation type="journal article" date="2022" name="Proc. Natl. Acad. Sci. U.S.A.">
        <title>Diploid-dominant life cycles characterize the early evolution of Fungi.</title>
        <authorList>
            <person name="Amses K.R."/>
            <person name="Simmons D.R."/>
            <person name="Longcore J.E."/>
            <person name="Mondo S.J."/>
            <person name="Seto K."/>
            <person name="Jeronimo G.H."/>
            <person name="Bonds A.E."/>
            <person name="Quandt C.A."/>
            <person name="Davis W.J."/>
            <person name="Chang Y."/>
            <person name="Federici B.A."/>
            <person name="Kuo A."/>
            <person name="LaButti K."/>
            <person name="Pangilinan J."/>
            <person name="Andreopoulos W."/>
            <person name="Tritt A."/>
            <person name="Riley R."/>
            <person name="Hundley H."/>
            <person name="Johnson J."/>
            <person name="Lipzen A."/>
            <person name="Barry K."/>
            <person name="Lang B.F."/>
            <person name="Cuomo C.A."/>
            <person name="Buchler N.E."/>
            <person name="Grigoriev I.V."/>
            <person name="Spatafora J.W."/>
            <person name="Stajich J.E."/>
            <person name="James T.Y."/>
        </authorList>
    </citation>
    <scope>NUCLEOTIDE SEQUENCE</scope>
    <source>
        <strain evidence="2">AG</strain>
    </source>
</reference>
<keyword evidence="3" id="KW-1185">Reference proteome</keyword>
<comment type="caution">
    <text evidence="2">The sequence shown here is derived from an EMBL/GenBank/DDBJ whole genome shotgun (WGS) entry which is preliminary data.</text>
</comment>
<evidence type="ECO:0000256" key="1">
    <source>
        <dbReference type="SAM" id="MobiDB-lite"/>
    </source>
</evidence>
<gene>
    <name evidence="2" type="ORF">K450DRAFT_227543</name>
</gene>
<sequence length="361" mass="41406">MTKKTRTSDKLRRLVGYFFPYPHNCHLNMLRRLDENTLSHGHKNEENELQAVKNDNIRETKSTAPTKSPARRPANTGLRDRENRQTPSKSRVLDVHRAALTPTTPTKNTKKPYVFKDPLKSLNQLPLKRKKDELLKKSLKDECEVSADISSPVSKKLDLGPVDESEVEYAPPRAQDELYQPDFSIDLSPFTDTPDARAYEMNHISEIDTIIRHPKEKEGDSFVDLLFKSLDRKSEALDVTSKVSPSVVAESSLLPEIDQSEIEYAPQPEEELPYRPEFEIDLSIIPQEPNYAVYEFGHLLDVPSSIKLLFEEEEEGQTDRFPQDEFEFVFGSEDIPNDLDDEQLIRVPFDDFQFDVNALSA</sequence>
<dbReference type="AlphaFoldDB" id="A0AAD5EFR0"/>
<name>A0AAD5EFR0_UMBRA</name>
<dbReference type="Proteomes" id="UP001206595">
    <property type="component" value="Unassembled WGS sequence"/>
</dbReference>
<evidence type="ECO:0000313" key="3">
    <source>
        <dbReference type="Proteomes" id="UP001206595"/>
    </source>
</evidence>
<proteinExistence type="predicted"/>
<organism evidence="2 3">
    <name type="scientific">Umbelopsis ramanniana AG</name>
    <dbReference type="NCBI Taxonomy" id="1314678"/>
    <lineage>
        <taxon>Eukaryota</taxon>
        <taxon>Fungi</taxon>
        <taxon>Fungi incertae sedis</taxon>
        <taxon>Mucoromycota</taxon>
        <taxon>Mucoromycotina</taxon>
        <taxon>Umbelopsidomycetes</taxon>
        <taxon>Umbelopsidales</taxon>
        <taxon>Umbelopsidaceae</taxon>
        <taxon>Umbelopsis</taxon>
    </lineage>
</organism>
<accession>A0AAD5EFR0</accession>
<feature type="region of interest" description="Disordered" evidence="1">
    <location>
        <begin position="44"/>
        <end position="117"/>
    </location>
</feature>
<dbReference type="RefSeq" id="XP_051447526.1">
    <property type="nucleotide sequence ID" value="XM_051586756.1"/>
</dbReference>
<reference evidence="2" key="1">
    <citation type="submission" date="2021-06" db="EMBL/GenBank/DDBJ databases">
        <authorList>
            <consortium name="DOE Joint Genome Institute"/>
            <person name="Mondo S.J."/>
            <person name="Amses K.R."/>
            <person name="Simmons D.R."/>
            <person name="Longcore J.E."/>
            <person name="Seto K."/>
            <person name="Alves G.H."/>
            <person name="Bonds A.E."/>
            <person name="Quandt C.A."/>
            <person name="Davis W.J."/>
            <person name="Chang Y."/>
            <person name="Letcher P.M."/>
            <person name="Powell M.J."/>
            <person name="Kuo A."/>
            <person name="Labutti K."/>
            <person name="Pangilinan J."/>
            <person name="Andreopoulos W."/>
            <person name="Tritt A."/>
            <person name="Riley R."/>
            <person name="Hundley H."/>
            <person name="Johnson J."/>
            <person name="Lipzen A."/>
            <person name="Barry K."/>
            <person name="Berbee M.L."/>
            <person name="Buchler N.E."/>
            <person name="Grigoriev I.V."/>
            <person name="Spatafora J.W."/>
            <person name="Stajich J.E."/>
            <person name="James T.Y."/>
        </authorList>
    </citation>
    <scope>NUCLEOTIDE SEQUENCE</scope>
    <source>
        <strain evidence="2">AG</strain>
    </source>
</reference>
<protein>
    <submittedName>
        <fullName evidence="2">Uncharacterized protein</fullName>
    </submittedName>
</protein>
<dbReference type="GeneID" id="75912104"/>